<dbReference type="Proteomes" id="UP001530293">
    <property type="component" value="Unassembled WGS sequence"/>
</dbReference>
<evidence type="ECO:0000313" key="2">
    <source>
        <dbReference type="EMBL" id="KAL3761141.1"/>
    </source>
</evidence>
<feature type="region of interest" description="Disordered" evidence="1">
    <location>
        <begin position="31"/>
        <end position="51"/>
    </location>
</feature>
<protein>
    <submittedName>
        <fullName evidence="2">Uncharacterized protein</fullName>
    </submittedName>
</protein>
<gene>
    <name evidence="2" type="ORF">ACHAWU_002391</name>
</gene>
<dbReference type="InterPro" id="IPR005366">
    <property type="entry name" value="EMC8/9"/>
</dbReference>
<accession>A0ABD3MED4</accession>
<dbReference type="EMBL" id="JALLBG020000157">
    <property type="protein sequence ID" value="KAL3761141.1"/>
    <property type="molecule type" value="Genomic_DNA"/>
</dbReference>
<proteinExistence type="predicted"/>
<keyword evidence="3" id="KW-1185">Reference proteome</keyword>
<dbReference type="AlphaFoldDB" id="A0ABD3MED4"/>
<name>A0ABD3MED4_9STRA</name>
<reference evidence="2 3" key="1">
    <citation type="submission" date="2024-10" db="EMBL/GenBank/DDBJ databases">
        <title>Updated reference genomes for cyclostephanoid diatoms.</title>
        <authorList>
            <person name="Roberts W.R."/>
            <person name="Alverson A.J."/>
        </authorList>
    </citation>
    <scope>NUCLEOTIDE SEQUENCE [LARGE SCALE GENOMIC DNA]</scope>
    <source>
        <strain evidence="2 3">AJA232-27</strain>
    </source>
</reference>
<organism evidence="2 3">
    <name type="scientific">Discostella pseudostelligera</name>
    <dbReference type="NCBI Taxonomy" id="259834"/>
    <lineage>
        <taxon>Eukaryota</taxon>
        <taxon>Sar</taxon>
        <taxon>Stramenopiles</taxon>
        <taxon>Ochrophyta</taxon>
        <taxon>Bacillariophyta</taxon>
        <taxon>Coscinodiscophyceae</taxon>
        <taxon>Thalassiosirophycidae</taxon>
        <taxon>Stephanodiscales</taxon>
        <taxon>Stephanodiscaceae</taxon>
        <taxon>Discostella</taxon>
    </lineage>
</organism>
<comment type="caution">
    <text evidence="2">The sequence shown here is derived from an EMBL/GenBank/DDBJ whole genome shotgun (WGS) entry which is preliminary data.</text>
</comment>
<sequence>MTKQQDIGIIGSISISVMAQWKMALHATSKPLRGGDAAGSSGSGGPTIHGIVLGHREKSTTTTTSATDDSKASLVVTDVVPVCRETPTKPMVDMALRLVEAHLMHKQQQQQSQLKEETKIIGWYTNSSIRNNVGDDINEDEEDDDALPNASACRILSSMAESSSCDADDHHGPFVLLSMSNSKLSTFMMNEKNNNATSSQMVICNAFQWDTKSRSLAKRNNVLVVNTTDGGHKQLRLPTEVVFDFVDHMNDCDFVDSKWIENN</sequence>
<evidence type="ECO:0000256" key="1">
    <source>
        <dbReference type="SAM" id="MobiDB-lite"/>
    </source>
</evidence>
<dbReference type="Pfam" id="PF03665">
    <property type="entry name" value="UPF0172"/>
    <property type="match status" value="1"/>
</dbReference>
<evidence type="ECO:0000313" key="3">
    <source>
        <dbReference type="Proteomes" id="UP001530293"/>
    </source>
</evidence>